<feature type="transmembrane region" description="Helical" evidence="5">
    <location>
        <begin position="51"/>
        <end position="71"/>
    </location>
</feature>
<sequence>MSSEALWALGRGNGIVALAFMTISVSLGIATRSGRPLVALPRFAVADVHRFVALAAVLLVGLHMGLLFMDPYAKLRVIDFVVPFLGKYRPLWQGLGTVAFDLLIIIIVTSMLRKSLGLKAFRVIHWATYTLWPIAMAHAIGNGTDAFRIWFLAFAGCCALIVTASLGWRLRANFTEYAGV</sequence>
<feature type="transmembrane region" description="Helical" evidence="5">
    <location>
        <begin position="91"/>
        <end position="111"/>
    </location>
</feature>
<gene>
    <name evidence="7" type="ORF">K9U37_00460</name>
</gene>
<accession>A0ABS9YQF0</accession>
<evidence type="ECO:0000313" key="8">
    <source>
        <dbReference type="Proteomes" id="UP001139068"/>
    </source>
</evidence>
<evidence type="ECO:0000256" key="5">
    <source>
        <dbReference type="SAM" id="Phobius"/>
    </source>
</evidence>
<protein>
    <submittedName>
        <fullName evidence="7">Ferric reductase-like transmembrane domain-containing protein</fullName>
    </submittedName>
</protein>
<feature type="transmembrane region" description="Helical" evidence="5">
    <location>
        <begin position="12"/>
        <end position="30"/>
    </location>
</feature>
<name>A0ABS9YQF0_9MYCO</name>
<reference evidence="7" key="1">
    <citation type="journal article" date="2022" name="ISME J.">
        <title>Identification of active gaseous-alkane degraders at natural gas seeps.</title>
        <authorList>
            <person name="Farhan Ul Haque M."/>
            <person name="Hernandez M."/>
            <person name="Crombie A.T."/>
            <person name="Murrell J.C."/>
        </authorList>
    </citation>
    <scope>NUCLEOTIDE SEQUENCE</scope>
    <source>
        <strain evidence="7">ANDR5</strain>
    </source>
</reference>
<feature type="transmembrane region" description="Helical" evidence="5">
    <location>
        <begin position="147"/>
        <end position="168"/>
    </location>
</feature>
<proteinExistence type="predicted"/>
<evidence type="ECO:0000259" key="6">
    <source>
        <dbReference type="Pfam" id="PF01794"/>
    </source>
</evidence>
<keyword evidence="8" id="KW-1185">Reference proteome</keyword>
<dbReference type="Proteomes" id="UP001139068">
    <property type="component" value="Unassembled WGS sequence"/>
</dbReference>
<comment type="subcellular location">
    <subcellularLocation>
        <location evidence="1">Membrane</location>
        <topology evidence="1">Multi-pass membrane protein</topology>
    </subcellularLocation>
</comment>
<evidence type="ECO:0000313" key="7">
    <source>
        <dbReference type="EMBL" id="MCI4673501.1"/>
    </source>
</evidence>
<dbReference type="Pfam" id="PF01794">
    <property type="entry name" value="Ferric_reduct"/>
    <property type="match status" value="1"/>
</dbReference>
<organism evidence="7 8">
    <name type="scientific">Candidatus Mycolicibacterium alkanivorans</name>
    <dbReference type="NCBI Taxonomy" id="2954114"/>
    <lineage>
        <taxon>Bacteria</taxon>
        <taxon>Bacillati</taxon>
        <taxon>Actinomycetota</taxon>
        <taxon>Actinomycetes</taxon>
        <taxon>Mycobacteriales</taxon>
        <taxon>Mycobacteriaceae</taxon>
        <taxon>Mycolicibacterium</taxon>
    </lineage>
</organism>
<comment type="caution">
    <text evidence="7">The sequence shown here is derived from an EMBL/GenBank/DDBJ whole genome shotgun (WGS) entry which is preliminary data.</text>
</comment>
<evidence type="ECO:0000256" key="3">
    <source>
        <dbReference type="ARBA" id="ARBA00022989"/>
    </source>
</evidence>
<evidence type="ECO:0000256" key="4">
    <source>
        <dbReference type="ARBA" id="ARBA00023136"/>
    </source>
</evidence>
<dbReference type="InterPro" id="IPR013130">
    <property type="entry name" value="Fe3_Rdtase_TM_dom"/>
</dbReference>
<evidence type="ECO:0000256" key="2">
    <source>
        <dbReference type="ARBA" id="ARBA00022692"/>
    </source>
</evidence>
<evidence type="ECO:0000256" key="1">
    <source>
        <dbReference type="ARBA" id="ARBA00004141"/>
    </source>
</evidence>
<dbReference type="EMBL" id="JAIVFL010000001">
    <property type="protein sequence ID" value="MCI4673501.1"/>
    <property type="molecule type" value="Genomic_DNA"/>
</dbReference>
<dbReference type="RefSeq" id="WP_243070032.1">
    <property type="nucleotide sequence ID" value="NZ_JAIVFL010000001.1"/>
</dbReference>
<keyword evidence="4 5" id="KW-0472">Membrane</keyword>
<keyword evidence="2 5" id="KW-0812">Transmembrane</keyword>
<keyword evidence="3 5" id="KW-1133">Transmembrane helix</keyword>
<feature type="domain" description="Ferric oxidoreductase" evidence="6">
    <location>
        <begin position="14"/>
        <end position="135"/>
    </location>
</feature>
<feature type="transmembrane region" description="Helical" evidence="5">
    <location>
        <begin position="123"/>
        <end position="141"/>
    </location>
</feature>